<dbReference type="SUPFAM" id="SSF50978">
    <property type="entry name" value="WD40 repeat-like"/>
    <property type="match status" value="1"/>
</dbReference>
<reference evidence="3 4" key="1">
    <citation type="submission" date="2015-04" db="EMBL/GenBank/DDBJ databases">
        <authorList>
            <consortium name="Pathogen Informatics"/>
        </authorList>
    </citation>
    <scope>NUCLEOTIDE SEQUENCE [LARGE SCALE GENOMIC DNA]</scope>
    <source>
        <strain evidence="3 4">SGS1</strain>
    </source>
</reference>
<dbReference type="EMBL" id="LN835309">
    <property type="protein sequence ID" value="CRH02732.1"/>
    <property type="molecule type" value="Genomic_DNA"/>
</dbReference>
<proteinExistence type="predicted"/>
<organism evidence="3 4">
    <name type="scientific">Plasmodium relictum</name>
    <dbReference type="NCBI Taxonomy" id="85471"/>
    <lineage>
        <taxon>Eukaryota</taxon>
        <taxon>Sar</taxon>
        <taxon>Alveolata</taxon>
        <taxon>Apicomplexa</taxon>
        <taxon>Aconoidasida</taxon>
        <taxon>Haemosporida</taxon>
        <taxon>Plasmodiidae</taxon>
        <taxon>Plasmodium</taxon>
        <taxon>Plasmodium (Haemamoeba)</taxon>
    </lineage>
</organism>
<dbReference type="InterPro" id="IPR015943">
    <property type="entry name" value="WD40/YVTN_repeat-like_dom_sf"/>
</dbReference>
<dbReference type="AlphaFoldDB" id="A0A1J1HBB4"/>
<dbReference type="Gene3D" id="2.130.10.10">
    <property type="entry name" value="YVTN repeat-like/Quinoprotein amine dehydrogenase"/>
    <property type="match status" value="1"/>
</dbReference>
<dbReference type="GeneID" id="39738898"/>
<dbReference type="InterPro" id="IPR045227">
    <property type="entry name" value="WDR18/Ipi3/RID3"/>
</dbReference>
<gene>
    <name evidence="3" type="ORF">PRELSG_1446600</name>
</gene>
<dbReference type="GO" id="GO:0120330">
    <property type="term" value="C:rixosome complex"/>
    <property type="evidence" value="ECO:0007669"/>
    <property type="project" value="TreeGrafter"/>
</dbReference>
<dbReference type="OrthoDB" id="756370at2759"/>
<dbReference type="RefSeq" id="XP_028535252.1">
    <property type="nucleotide sequence ID" value="XM_028679549.1"/>
</dbReference>
<dbReference type="PANTHER" id="PTHR18763:SF0">
    <property type="entry name" value="WD REPEAT-CONTAINING PROTEIN 18"/>
    <property type="match status" value="1"/>
</dbReference>
<dbReference type="InterPro" id="IPR001680">
    <property type="entry name" value="WD40_rpt"/>
</dbReference>
<evidence type="ECO:0000256" key="1">
    <source>
        <dbReference type="ARBA" id="ARBA00022574"/>
    </source>
</evidence>
<dbReference type="KEGG" id="prel:PRELSG_1446600"/>
<accession>A0A1J1HBB4</accession>
<dbReference type="InterPro" id="IPR036322">
    <property type="entry name" value="WD40_repeat_dom_sf"/>
</dbReference>
<keyword evidence="2" id="KW-0677">Repeat</keyword>
<dbReference type="OMA" id="ERCENKF"/>
<dbReference type="GO" id="GO:0006261">
    <property type="term" value="P:DNA-templated DNA replication"/>
    <property type="evidence" value="ECO:0007669"/>
    <property type="project" value="TreeGrafter"/>
</dbReference>
<keyword evidence="4" id="KW-1185">Reference proteome</keyword>
<dbReference type="SMART" id="SM00320">
    <property type="entry name" value="WD40"/>
    <property type="match status" value="2"/>
</dbReference>
<dbReference type="GO" id="GO:0005656">
    <property type="term" value="C:nuclear pre-replicative complex"/>
    <property type="evidence" value="ECO:0007669"/>
    <property type="project" value="TreeGrafter"/>
</dbReference>
<evidence type="ECO:0000313" key="4">
    <source>
        <dbReference type="Proteomes" id="UP000220158"/>
    </source>
</evidence>
<protein>
    <submittedName>
        <fullName evidence="3">WD-repeat protein, putative</fullName>
    </submittedName>
</protein>
<dbReference type="PANTHER" id="PTHR18763">
    <property type="entry name" value="WD-REPEAT PROTEIN 18"/>
    <property type="match status" value="1"/>
</dbReference>
<evidence type="ECO:0000256" key="2">
    <source>
        <dbReference type="ARBA" id="ARBA00022737"/>
    </source>
</evidence>
<dbReference type="GO" id="GO:0006364">
    <property type="term" value="P:rRNA processing"/>
    <property type="evidence" value="ECO:0007669"/>
    <property type="project" value="TreeGrafter"/>
</dbReference>
<dbReference type="Proteomes" id="UP000220158">
    <property type="component" value="Chromosome 14"/>
</dbReference>
<evidence type="ECO:0000313" key="3">
    <source>
        <dbReference type="EMBL" id="CRH02732.1"/>
    </source>
</evidence>
<name>A0A1J1HBB4_PLARL</name>
<sequence>MEHNKIMLVYDNNEILLVNLDNERCENKFEDSIKDKEKKIYMLNNGNFIVLNANRKIISQYLSAKNAPIYTKFVRVHLNVIKLTKNEKIIFGGDKIGNIYVWSSISGFLINSFQAHFGAVKDVLIDQILNVIYTYSDDNIIHVYNFNDVLRKKKIKPMLLYQHTINASIRQIISVTPNIYHTYYTLISLASNGNLHIFGLKSKKAVHILKTKTEHCTYICSNEPFNTHLYVCKGNKIFRIPFVEFSKNSENNMKDIKNREDIKLKEYGDYVQIIKKKNEDKFSNFKENEISKNDNENESYLNLKDFTVFLGHKNEVIKCYVNNKKQVMISLAKDGIRIWDIFNCYTIKTLKYGENIIDFYVPTIKTLSYLIEFPNLALEYEDDAKISIINEIKQNDCYINYRLFLDEENTLINMANMFAAYGL</sequence>
<keyword evidence="1" id="KW-0853">WD repeat</keyword>
<dbReference type="VEuPathDB" id="PlasmoDB:PRELSG_1446600"/>